<proteinExistence type="predicted"/>
<comment type="caution">
    <text evidence="2">The sequence shown here is derived from an EMBL/GenBank/DDBJ whole genome shotgun (WGS) entry which is preliminary data.</text>
</comment>
<keyword evidence="3" id="KW-1185">Reference proteome</keyword>
<feature type="domain" description="HTH cro/C1-type" evidence="1">
    <location>
        <begin position="37"/>
        <end position="98"/>
    </location>
</feature>
<reference evidence="2 3" key="1">
    <citation type="submission" date="2014-12" db="EMBL/GenBank/DDBJ databases">
        <title>Frankia sp. BMG5.1 draft genome.</title>
        <authorList>
            <person name="Gtari M."/>
            <person name="Ghodhbane-Gtari F."/>
            <person name="Nouioui I."/>
            <person name="Ktari A."/>
            <person name="Hezbri K."/>
            <person name="Mimouni W."/>
            <person name="Sbissi I."/>
            <person name="Ayari A."/>
            <person name="Yamanaka T."/>
            <person name="Normand P."/>
            <person name="Tisa L.S."/>
            <person name="Boudabous A."/>
        </authorList>
    </citation>
    <scope>NUCLEOTIDE SEQUENCE [LARGE SCALE GENOMIC DNA]</scope>
    <source>
        <strain evidence="2 3">BMG5.1</strain>
    </source>
</reference>
<protein>
    <recommendedName>
        <fullName evidence="1">HTH cro/C1-type domain-containing protein</fullName>
    </recommendedName>
</protein>
<dbReference type="CDD" id="cd00093">
    <property type="entry name" value="HTH_XRE"/>
    <property type="match status" value="1"/>
</dbReference>
<sequence>MATGETTTEPYERQPRVRWVAHDPPGSASVGQIVGENLRRLREQWQWTQHEMAVTFQRHGLSWTRVRVAAIERGDRDTVDLGTLLLLSEAIGVAPAEFFAGDGDVRLSPQAVAPRAYVREQLSGTPSHLRSTDLLVTIKPDNPNLGIRPITSTEADEALARRLGASTQTVVMEALTLWGHSLTDERDRRVRALGDMEPNERQAHRGHITRELSREIEQRLAETDAREDQG</sequence>
<dbReference type="InterPro" id="IPR001387">
    <property type="entry name" value="Cro/C1-type_HTH"/>
</dbReference>
<dbReference type="EMBL" id="JWIO01000025">
    <property type="protein sequence ID" value="KLL10806.1"/>
    <property type="molecule type" value="Genomic_DNA"/>
</dbReference>
<dbReference type="Proteomes" id="UP000035425">
    <property type="component" value="Unassembled WGS sequence"/>
</dbReference>
<organism evidence="2 3">
    <name type="scientific">Protofrankia coriariae</name>
    <dbReference type="NCBI Taxonomy" id="1562887"/>
    <lineage>
        <taxon>Bacteria</taxon>
        <taxon>Bacillati</taxon>
        <taxon>Actinomycetota</taxon>
        <taxon>Actinomycetes</taxon>
        <taxon>Frankiales</taxon>
        <taxon>Frankiaceae</taxon>
        <taxon>Protofrankia</taxon>
    </lineage>
</organism>
<dbReference type="SUPFAM" id="SSF47413">
    <property type="entry name" value="lambda repressor-like DNA-binding domains"/>
    <property type="match status" value="1"/>
</dbReference>
<name>A0ABR5F262_9ACTN</name>
<dbReference type="Gene3D" id="1.10.260.40">
    <property type="entry name" value="lambda repressor-like DNA-binding domains"/>
    <property type="match status" value="1"/>
</dbReference>
<dbReference type="RefSeq" id="WP_076844347.1">
    <property type="nucleotide sequence ID" value="NZ_JWIO01000025.1"/>
</dbReference>
<accession>A0ABR5F262</accession>
<dbReference type="InterPro" id="IPR010982">
    <property type="entry name" value="Lambda_DNA-bd_dom_sf"/>
</dbReference>
<gene>
    <name evidence="2" type="ORF">FrCorBMG51_15415</name>
</gene>
<evidence type="ECO:0000313" key="2">
    <source>
        <dbReference type="EMBL" id="KLL10806.1"/>
    </source>
</evidence>
<evidence type="ECO:0000313" key="3">
    <source>
        <dbReference type="Proteomes" id="UP000035425"/>
    </source>
</evidence>
<evidence type="ECO:0000259" key="1">
    <source>
        <dbReference type="SMART" id="SM00530"/>
    </source>
</evidence>
<dbReference type="SMART" id="SM00530">
    <property type="entry name" value="HTH_XRE"/>
    <property type="match status" value="1"/>
</dbReference>